<dbReference type="SMART" id="SM00052">
    <property type="entry name" value="EAL"/>
    <property type="match status" value="1"/>
</dbReference>
<evidence type="ECO:0000313" key="1">
    <source>
        <dbReference type="EMBL" id="ARN19667.1"/>
    </source>
</evidence>
<gene>
    <name evidence="1" type="ORF">A4W93_06925</name>
</gene>
<reference evidence="1 2" key="1">
    <citation type="submission" date="2016-04" db="EMBL/GenBank/DDBJ databases">
        <title>Complete genome sequence of natural rubber-degrading, novel Gram-negative bacterium, Rhizobacter gummiphilus strain NS21.</title>
        <authorList>
            <person name="Tabata M."/>
            <person name="Kasai D."/>
            <person name="Fukuda M."/>
        </authorList>
    </citation>
    <scope>NUCLEOTIDE SEQUENCE [LARGE SCALE GENOMIC DNA]</scope>
    <source>
        <strain evidence="1 2">NS21</strain>
    </source>
</reference>
<accession>A0A1W6L650</accession>
<organism evidence="1 2">
    <name type="scientific">Piscinibacter gummiphilus</name>
    <dbReference type="NCBI Taxonomy" id="946333"/>
    <lineage>
        <taxon>Bacteria</taxon>
        <taxon>Pseudomonadati</taxon>
        <taxon>Pseudomonadota</taxon>
        <taxon>Betaproteobacteria</taxon>
        <taxon>Burkholderiales</taxon>
        <taxon>Sphaerotilaceae</taxon>
        <taxon>Piscinibacter</taxon>
    </lineage>
</organism>
<name>A0A1W6L650_9BURK</name>
<dbReference type="GO" id="GO:0071111">
    <property type="term" value="F:cyclic-guanylate-specific phosphodiesterase activity"/>
    <property type="evidence" value="ECO:0007669"/>
    <property type="project" value="InterPro"/>
</dbReference>
<dbReference type="Gene3D" id="3.20.20.450">
    <property type="entry name" value="EAL domain"/>
    <property type="match status" value="1"/>
</dbReference>
<protein>
    <submittedName>
        <fullName evidence="1">Uncharacterized protein</fullName>
    </submittedName>
</protein>
<dbReference type="PANTHER" id="PTHR33121">
    <property type="entry name" value="CYCLIC DI-GMP PHOSPHODIESTERASE PDEF"/>
    <property type="match status" value="1"/>
</dbReference>
<proteinExistence type="predicted"/>
<dbReference type="RefSeq" id="WP_157782129.1">
    <property type="nucleotide sequence ID" value="NZ_CP015118.1"/>
</dbReference>
<dbReference type="SUPFAM" id="SSF141868">
    <property type="entry name" value="EAL domain-like"/>
    <property type="match status" value="1"/>
</dbReference>
<dbReference type="OrthoDB" id="9813903at2"/>
<evidence type="ECO:0000313" key="2">
    <source>
        <dbReference type="Proteomes" id="UP000193427"/>
    </source>
</evidence>
<dbReference type="KEGG" id="rgu:A4W93_06925"/>
<dbReference type="Pfam" id="PF00563">
    <property type="entry name" value="EAL"/>
    <property type="match status" value="1"/>
</dbReference>
<sequence length="289" mass="31845">MADATFAASLSRAAVPRLRLAPDTEPGTLPPDGHPLARALDQLIARREFDVHFQPIVDSAQVRVLGFEALVRPPSTSPLASPPVLFQVAAELGRLVELERHVVRRIIRKFVDLQLPGRVFINVSADTLISTRHRHPLSLPELARCGLPADDIVVELTETRAVLDEEALATVVASLRASGLSFALDDLGQGFASLKRWLDLRPDFVKIDRHFVDGVARDPLRRQFVRSILEMAHSSGAAVIAEGLEQADDWRVLRDLGTSLFQGYLFARPSPSPRTDLLLDALARLSRSE</sequence>
<dbReference type="PROSITE" id="PS50883">
    <property type="entry name" value="EAL"/>
    <property type="match status" value="1"/>
</dbReference>
<dbReference type="Proteomes" id="UP000193427">
    <property type="component" value="Chromosome"/>
</dbReference>
<dbReference type="InterPro" id="IPR050706">
    <property type="entry name" value="Cyclic-di-GMP_PDE-like"/>
</dbReference>
<dbReference type="EMBL" id="CP015118">
    <property type="protein sequence ID" value="ARN19667.1"/>
    <property type="molecule type" value="Genomic_DNA"/>
</dbReference>
<keyword evidence="2" id="KW-1185">Reference proteome</keyword>
<dbReference type="CDD" id="cd01948">
    <property type="entry name" value="EAL"/>
    <property type="match status" value="1"/>
</dbReference>
<dbReference type="InterPro" id="IPR001633">
    <property type="entry name" value="EAL_dom"/>
</dbReference>
<dbReference type="AlphaFoldDB" id="A0A1W6L650"/>
<dbReference type="PANTHER" id="PTHR33121:SF76">
    <property type="entry name" value="SIGNALING PROTEIN"/>
    <property type="match status" value="1"/>
</dbReference>
<dbReference type="STRING" id="946333.A4W93_06925"/>
<dbReference type="InterPro" id="IPR035919">
    <property type="entry name" value="EAL_sf"/>
</dbReference>